<dbReference type="InterPro" id="IPR044694">
    <property type="entry name" value="NUP214"/>
</dbReference>
<name>A0AAF0PQB2_SOLVR</name>
<accession>A0AAF0PQB2</accession>
<gene>
    <name evidence="2" type="ORF">MTR67_002322</name>
</gene>
<proteinExistence type="predicted"/>
<dbReference type="Proteomes" id="UP001234989">
    <property type="component" value="Chromosome 1"/>
</dbReference>
<dbReference type="GO" id="GO:0017056">
    <property type="term" value="F:structural constituent of nuclear pore"/>
    <property type="evidence" value="ECO:0007669"/>
    <property type="project" value="InterPro"/>
</dbReference>
<dbReference type="PANTHER" id="PTHR34418">
    <property type="entry name" value="NUCLEAR PORE COMPLEX PROTEIN NUP214 ISOFORM X1"/>
    <property type="match status" value="1"/>
</dbReference>
<dbReference type="PANTHER" id="PTHR34418:SF3">
    <property type="entry name" value="NUCLEAR PORE COMPLEX PROTEIN NUP214"/>
    <property type="match status" value="1"/>
</dbReference>
<feature type="transmembrane region" description="Helical" evidence="1">
    <location>
        <begin position="95"/>
        <end position="120"/>
    </location>
</feature>
<organism evidence="2 3">
    <name type="scientific">Solanum verrucosum</name>
    <dbReference type="NCBI Taxonomy" id="315347"/>
    <lineage>
        <taxon>Eukaryota</taxon>
        <taxon>Viridiplantae</taxon>
        <taxon>Streptophyta</taxon>
        <taxon>Embryophyta</taxon>
        <taxon>Tracheophyta</taxon>
        <taxon>Spermatophyta</taxon>
        <taxon>Magnoliopsida</taxon>
        <taxon>eudicotyledons</taxon>
        <taxon>Gunneridae</taxon>
        <taxon>Pentapetalae</taxon>
        <taxon>asterids</taxon>
        <taxon>lamiids</taxon>
        <taxon>Solanales</taxon>
        <taxon>Solanaceae</taxon>
        <taxon>Solanoideae</taxon>
        <taxon>Solaneae</taxon>
        <taxon>Solanum</taxon>
    </lineage>
</organism>
<evidence type="ECO:0000313" key="3">
    <source>
        <dbReference type="Proteomes" id="UP001234989"/>
    </source>
</evidence>
<dbReference type="GO" id="GO:0006405">
    <property type="term" value="P:RNA export from nucleus"/>
    <property type="evidence" value="ECO:0007669"/>
    <property type="project" value="InterPro"/>
</dbReference>
<keyword evidence="3" id="KW-1185">Reference proteome</keyword>
<keyword evidence="1" id="KW-0472">Membrane</keyword>
<dbReference type="EMBL" id="CP133612">
    <property type="protein sequence ID" value="WMV08937.1"/>
    <property type="molecule type" value="Genomic_DNA"/>
</dbReference>
<sequence>MSSATFSFLRMLSPSLHCSLQCHHFFPVRALLYKDQTPAFSHSLNDSSIIKDMQWAKKAEKVYVVLSSDGKLYIEVGQSPIKEVMDYIDVGMFPLSLFLLIISRALLSVLCGIFCIAFSIKGSCAVKISSKF</sequence>
<keyword evidence="1" id="KW-1133">Transmembrane helix</keyword>
<evidence type="ECO:0000256" key="1">
    <source>
        <dbReference type="SAM" id="Phobius"/>
    </source>
</evidence>
<keyword evidence="1" id="KW-0812">Transmembrane</keyword>
<protein>
    <submittedName>
        <fullName evidence="2">Uncharacterized protein</fullName>
    </submittedName>
</protein>
<reference evidence="2" key="1">
    <citation type="submission" date="2023-08" db="EMBL/GenBank/DDBJ databases">
        <title>A de novo genome assembly of Solanum verrucosum Schlechtendal, a Mexican diploid species geographically isolated from the other diploid A-genome species in potato relatives.</title>
        <authorList>
            <person name="Hosaka K."/>
        </authorList>
    </citation>
    <scope>NUCLEOTIDE SEQUENCE</scope>
    <source>
        <tissue evidence="2">Young leaves</tissue>
    </source>
</reference>
<dbReference type="AlphaFoldDB" id="A0AAF0PQB2"/>
<evidence type="ECO:0000313" key="2">
    <source>
        <dbReference type="EMBL" id="WMV08937.1"/>
    </source>
</evidence>